<feature type="domain" description="HTH lysR-type" evidence="5">
    <location>
        <begin position="1"/>
        <end position="58"/>
    </location>
</feature>
<dbReference type="KEGG" id="tvl:FAZ95_36765"/>
<dbReference type="GO" id="GO:0003700">
    <property type="term" value="F:DNA-binding transcription factor activity"/>
    <property type="evidence" value="ECO:0007669"/>
    <property type="project" value="InterPro"/>
</dbReference>
<dbReference type="AlphaFoldDB" id="A0A4P8IYP0"/>
<evidence type="ECO:0000256" key="1">
    <source>
        <dbReference type="ARBA" id="ARBA00009437"/>
    </source>
</evidence>
<dbReference type="Pfam" id="PF03466">
    <property type="entry name" value="LysR_substrate"/>
    <property type="match status" value="1"/>
</dbReference>
<dbReference type="SUPFAM" id="SSF46785">
    <property type="entry name" value="Winged helix' DNA-binding domain"/>
    <property type="match status" value="1"/>
</dbReference>
<dbReference type="InterPro" id="IPR005119">
    <property type="entry name" value="LysR_subst-bd"/>
</dbReference>
<dbReference type="PANTHER" id="PTHR30419:SF30">
    <property type="entry name" value="LYSR FAMILY TRANSCRIPTIONAL REGULATOR"/>
    <property type="match status" value="1"/>
</dbReference>
<name>A0A4P8IYP0_9BURK</name>
<dbReference type="Pfam" id="PF00126">
    <property type="entry name" value="HTH_1"/>
    <property type="match status" value="1"/>
</dbReference>
<comment type="similarity">
    <text evidence="1">Belongs to the LysR transcriptional regulatory family.</text>
</comment>
<dbReference type="InterPro" id="IPR050950">
    <property type="entry name" value="HTH-type_LysR_regulators"/>
</dbReference>
<organism evidence="6 7">
    <name type="scientific">Trinickia violacea</name>
    <dbReference type="NCBI Taxonomy" id="2571746"/>
    <lineage>
        <taxon>Bacteria</taxon>
        <taxon>Pseudomonadati</taxon>
        <taxon>Pseudomonadota</taxon>
        <taxon>Betaproteobacteria</taxon>
        <taxon>Burkholderiales</taxon>
        <taxon>Burkholderiaceae</taxon>
        <taxon>Trinickia</taxon>
    </lineage>
</organism>
<dbReference type="CDD" id="cd05466">
    <property type="entry name" value="PBP2_LTTR_substrate"/>
    <property type="match status" value="1"/>
</dbReference>
<evidence type="ECO:0000256" key="2">
    <source>
        <dbReference type="ARBA" id="ARBA00023015"/>
    </source>
</evidence>
<sequence length="317" mass="35586">MKLHQLEALVCVANAGGIRAAARLLQLSQAAVTKALRELESEQQLALLVRTAGGVSLTDAGHRLLKHARLVIGQMERASEELAKLRGDQARKLAIAVTPLVMVNFLPEAVSLFRKQMPAIQLEIFEGLTAVALPRLREGALDFGILALPVALTDQEFDIEPLFAYEPRIIARRGHPTLGRRSLHDLLDQDWALNFTPASYESLMQDLFWQHEAKAAPARVHCAHSYSLLNDLVRYNDMLTLCPEPLLHCESMRNWAQPLRLDEQFHTRRVSVISLRNATLSQAAKCFIDCLCKVIRSRSRSAGEANRMLFDRLKLLF</sequence>
<gene>
    <name evidence="6" type="ORF">FAZ95_36765</name>
</gene>
<evidence type="ECO:0000313" key="7">
    <source>
        <dbReference type="Proteomes" id="UP000298656"/>
    </source>
</evidence>
<dbReference type="Proteomes" id="UP000298656">
    <property type="component" value="Chromosome 2"/>
</dbReference>
<dbReference type="InterPro" id="IPR036388">
    <property type="entry name" value="WH-like_DNA-bd_sf"/>
</dbReference>
<dbReference type="InterPro" id="IPR036390">
    <property type="entry name" value="WH_DNA-bd_sf"/>
</dbReference>
<dbReference type="Gene3D" id="1.10.10.10">
    <property type="entry name" value="Winged helix-like DNA-binding domain superfamily/Winged helix DNA-binding domain"/>
    <property type="match status" value="1"/>
</dbReference>
<dbReference type="OrthoDB" id="8629427at2"/>
<dbReference type="PROSITE" id="PS50931">
    <property type="entry name" value="HTH_LYSR"/>
    <property type="match status" value="1"/>
</dbReference>
<dbReference type="EMBL" id="CP040078">
    <property type="protein sequence ID" value="QCP54462.1"/>
    <property type="molecule type" value="Genomic_DNA"/>
</dbReference>
<keyword evidence="7" id="KW-1185">Reference proteome</keyword>
<protein>
    <submittedName>
        <fullName evidence="6">LysR family transcriptional regulator</fullName>
    </submittedName>
</protein>
<reference evidence="6 7" key="1">
    <citation type="submission" date="2019-05" db="EMBL/GenBank/DDBJ databases">
        <title>Burkholderia sp. DHOD12, isolated from subtropical forest soil.</title>
        <authorList>
            <person name="Gao Z.-H."/>
            <person name="Qiu L.-H."/>
        </authorList>
    </citation>
    <scope>NUCLEOTIDE SEQUENCE [LARGE SCALE GENOMIC DNA]</scope>
    <source>
        <strain evidence="6 7">DHOD12</strain>
    </source>
</reference>
<dbReference type="PANTHER" id="PTHR30419">
    <property type="entry name" value="HTH-TYPE TRANSCRIPTIONAL REGULATOR YBHD"/>
    <property type="match status" value="1"/>
</dbReference>
<evidence type="ECO:0000259" key="5">
    <source>
        <dbReference type="PROSITE" id="PS50931"/>
    </source>
</evidence>
<keyword evidence="4" id="KW-0804">Transcription</keyword>
<dbReference type="RefSeq" id="WP_137337224.1">
    <property type="nucleotide sequence ID" value="NZ_CP040078.1"/>
</dbReference>
<evidence type="ECO:0000256" key="3">
    <source>
        <dbReference type="ARBA" id="ARBA00023125"/>
    </source>
</evidence>
<keyword evidence="3" id="KW-0238">DNA-binding</keyword>
<evidence type="ECO:0000256" key="4">
    <source>
        <dbReference type="ARBA" id="ARBA00023163"/>
    </source>
</evidence>
<dbReference type="Gene3D" id="3.40.190.290">
    <property type="match status" value="1"/>
</dbReference>
<dbReference type="GO" id="GO:0003677">
    <property type="term" value="F:DNA binding"/>
    <property type="evidence" value="ECO:0007669"/>
    <property type="project" value="UniProtKB-KW"/>
</dbReference>
<accession>A0A4P8IYP0</accession>
<evidence type="ECO:0000313" key="6">
    <source>
        <dbReference type="EMBL" id="QCP54462.1"/>
    </source>
</evidence>
<dbReference type="InterPro" id="IPR000847">
    <property type="entry name" value="LysR_HTH_N"/>
</dbReference>
<dbReference type="SUPFAM" id="SSF53850">
    <property type="entry name" value="Periplasmic binding protein-like II"/>
    <property type="match status" value="1"/>
</dbReference>
<keyword evidence="2" id="KW-0805">Transcription regulation</keyword>
<dbReference type="GO" id="GO:0005829">
    <property type="term" value="C:cytosol"/>
    <property type="evidence" value="ECO:0007669"/>
    <property type="project" value="TreeGrafter"/>
</dbReference>
<proteinExistence type="inferred from homology"/>